<dbReference type="AlphaFoldDB" id="A0A9D4UYN8"/>
<sequence length="103" mass="12260">MSGVVMVMRRSGLALKSEGRQLLWWSGRRGVSSFDDKGRVLGEEELSREAVYMRQRDLELLEKLRKQAEKFEKIKRVLAEYKEGHKMLENWLQNTKLDKYEQK</sequence>
<comment type="caution">
    <text evidence="1">The sequence shown here is derived from an EMBL/GenBank/DDBJ whole genome shotgun (WGS) entry which is preliminary data.</text>
</comment>
<evidence type="ECO:0000313" key="2">
    <source>
        <dbReference type="Proteomes" id="UP000886520"/>
    </source>
</evidence>
<protein>
    <submittedName>
        <fullName evidence="1">Uncharacterized protein</fullName>
    </submittedName>
</protein>
<gene>
    <name evidence="1" type="ORF">GOP47_0008494</name>
</gene>
<dbReference type="Proteomes" id="UP000886520">
    <property type="component" value="Chromosome 8"/>
</dbReference>
<accession>A0A9D4UYN8</accession>
<evidence type="ECO:0000313" key="1">
    <source>
        <dbReference type="EMBL" id="KAI5076429.1"/>
    </source>
</evidence>
<name>A0A9D4UYN8_ADICA</name>
<proteinExistence type="predicted"/>
<reference evidence="1" key="1">
    <citation type="submission" date="2021-01" db="EMBL/GenBank/DDBJ databases">
        <title>Adiantum capillus-veneris genome.</title>
        <authorList>
            <person name="Fang Y."/>
            <person name="Liao Q."/>
        </authorList>
    </citation>
    <scope>NUCLEOTIDE SEQUENCE</scope>
    <source>
        <strain evidence="1">H3</strain>
        <tissue evidence="1">Leaf</tissue>
    </source>
</reference>
<dbReference type="OrthoDB" id="691961at2759"/>
<organism evidence="1 2">
    <name type="scientific">Adiantum capillus-veneris</name>
    <name type="common">Maidenhair fern</name>
    <dbReference type="NCBI Taxonomy" id="13818"/>
    <lineage>
        <taxon>Eukaryota</taxon>
        <taxon>Viridiplantae</taxon>
        <taxon>Streptophyta</taxon>
        <taxon>Embryophyta</taxon>
        <taxon>Tracheophyta</taxon>
        <taxon>Polypodiopsida</taxon>
        <taxon>Polypodiidae</taxon>
        <taxon>Polypodiales</taxon>
        <taxon>Pteridineae</taxon>
        <taxon>Pteridaceae</taxon>
        <taxon>Vittarioideae</taxon>
        <taxon>Adiantum</taxon>
    </lineage>
</organism>
<dbReference type="EMBL" id="JABFUD020000008">
    <property type="protein sequence ID" value="KAI5076429.1"/>
    <property type="molecule type" value="Genomic_DNA"/>
</dbReference>
<keyword evidence="2" id="KW-1185">Reference proteome</keyword>